<sequence length="78" mass="9159">MYVNALNWNWIVQITITWTGRIRDFTYKGLLQCFHCDVFSRGAFQFDPCGLPLARISPPIRYVKYSNDLPVLKPDLYT</sequence>
<keyword evidence="3" id="KW-1185">Reference proteome</keyword>
<evidence type="ECO:0000313" key="3">
    <source>
        <dbReference type="Proteomes" id="UP000274756"/>
    </source>
</evidence>
<evidence type="ECO:0000313" key="1">
    <source>
        <dbReference type="EMBL" id="VDN58392.1"/>
    </source>
</evidence>
<protein>
    <submittedName>
        <fullName evidence="4">Bee-milk protein</fullName>
    </submittedName>
</protein>
<evidence type="ECO:0000313" key="4">
    <source>
        <dbReference type="WBParaSite" id="DME_0000448201-mRNA-1"/>
    </source>
</evidence>
<evidence type="ECO:0000313" key="2">
    <source>
        <dbReference type="Proteomes" id="UP000038040"/>
    </source>
</evidence>
<dbReference type="Proteomes" id="UP000274756">
    <property type="component" value="Unassembled WGS sequence"/>
</dbReference>
<dbReference type="Proteomes" id="UP000038040">
    <property type="component" value="Unplaced"/>
</dbReference>
<proteinExistence type="predicted"/>
<reference evidence="1 3" key="2">
    <citation type="submission" date="2018-11" db="EMBL/GenBank/DDBJ databases">
        <authorList>
            <consortium name="Pathogen Informatics"/>
        </authorList>
    </citation>
    <scope>NUCLEOTIDE SEQUENCE [LARGE SCALE GENOMIC DNA]</scope>
</reference>
<dbReference type="EMBL" id="UYYG01001168">
    <property type="protein sequence ID" value="VDN58392.1"/>
    <property type="molecule type" value="Genomic_DNA"/>
</dbReference>
<dbReference type="AlphaFoldDB" id="A0A0N4UBB2"/>
<gene>
    <name evidence="1" type="ORF">DME_LOCUS8365</name>
</gene>
<name>A0A0N4UBB2_DRAME</name>
<reference evidence="4" key="1">
    <citation type="submission" date="2017-02" db="UniProtKB">
        <authorList>
            <consortium name="WormBaseParasite"/>
        </authorList>
    </citation>
    <scope>IDENTIFICATION</scope>
</reference>
<organism evidence="2 4">
    <name type="scientific">Dracunculus medinensis</name>
    <name type="common">Guinea worm</name>
    <dbReference type="NCBI Taxonomy" id="318479"/>
    <lineage>
        <taxon>Eukaryota</taxon>
        <taxon>Metazoa</taxon>
        <taxon>Ecdysozoa</taxon>
        <taxon>Nematoda</taxon>
        <taxon>Chromadorea</taxon>
        <taxon>Rhabditida</taxon>
        <taxon>Spirurina</taxon>
        <taxon>Dracunculoidea</taxon>
        <taxon>Dracunculidae</taxon>
        <taxon>Dracunculus</taxon>
    </lineage>
</organism>
<accession>A0A0N4UBB2</accession>
<dbReference type="WBParaSite" id="DME_0000448201-mRNA-1">
    <property type="protein sequence ID" value="DME_0000448201-mRNA-1"/>
    <property type="gene ID" value="DME_0000448201"/>
</dbReference>